<dbReference type="GO" id="GO:0008914">
    <property type="term" value="F:leucyl-tRNA--protein transferase activity"/>
    <property type="evidence" value="ECO:0007669"/>
    <property type="project" value="UniProtKB-EC"/>
</dbReference>
<comment type="subcellular location">
    <subcellularLocation>
        <location evidence="4">Cytoplasm</location>
    </subcellularLocation>
</comment>
<evidence type="ECO:0000256" key="1">
    <source>
        <dbReference type="ARBA" id="ARBA00022490"/>
    </source>
</evidence>
<dbReference type="SUPFAM" id="SSF55729">
    <property type="entry name" value="Acyl-CoA N-acyltransferases (Nat)"/>
    <property type="match status" value="1"/>
</dbReference>
<sequence length="253" mass="27498">MTVNHRCIIFTPMAQLDPDLLLRAYSVGVFPMANSRDAADVFWVEPKKRGILPLDRFHLSRSLAKTLKSGRFTTTADAAFEQVVKLCAEPTPHRPDTWINPDIEIAYAELHKRGYAHSIETWEDGKLVGGLYGVRLGAAFFGESMFSRVRDASKVALAHLVARLRAGKFKLLDCQFQTDHLASLGAVEIPRADYVVLLDKALGLGSVSSAALSAASAPADFFAIDRGEGSEAALTVSGPVSAWRIVQLLGQTS</sequence>
<comment type="function">
    <text evidence="4">Functions in the N-end rule pathway of protein degradation where it conjugates Leu, Phe and, less efficiently, Met from aminoacyl-tRNAs to the N-termini of proteins containing an N-terminal arginine or lysine.</text>
</comment>
<dbReference type="Pfam" id="PF03588">
    <property type="entry name" value="Leu_Phe_trans"/>
    <property type="match status" value="1"/>
</dbReference>
<dbReference type="EC" id="2.3.2.6" evidence="4"/>
<keyword evidence="6" id="KW-1185">Reference proteome</keyword>
<dbReference type="EMBL" id="JAAOZC010000001">
    <property type="protein sequence ID" value="NIJ06537.1"/>
    <property type="molecule type" value="Genomic_DNA"/>
</dbReference>
<comment type="catalytic activity">
    <reaction evidence="4">
        <text>N-terminal L-arginyl-[protein] + L-leucyl-tRNA(Leu) = N-terminal L-leucyl-L-arginyl-[protein] + tRNA(Leu) + H(+)</text>
        <dbReference type="Rhea" id="RHEA:50416"/>
        <dbReference type="Rhea" id="RHEA-COMP:9613"/>
        <dbReference type="Rhea" id="RHEA-COMP:9622"/>
        <dbReference type="Rhea" id="RHEA-COMP:12672"/>
        <dbReference type="Rhea" id="RHEA-COMP:12673"/>
        <dbReference type="ChEBI" id="CHEBI:15378"/>
        <dbReference type="ChEBI" id="CHEBI:64719"/>
        <dbReference type="ChEBI" id="CHEBI:78442"/>
        <dbReference type="ChEBI" id="CHEBI:78494"/>
        <dbReference type="ChEBI" id="CHEBI:133044"/>
        <dbReference type="EC" id="2.3.2.6"/>
    </reaction>
</comment>
<evidence type="ECO:0000313" key="5">
    <source>
        <dbReference type="EMBL" id="NIJ06537.1"/>
    </source>
</evidence>
<dbReference type="PANTHER" id="PTHR30098:SF2">
    <property type="entry name" value="LEUCYL_PHENYLALANYL-TRNA--PROTEIN TRANSFERASE"/>
    <property type="match status" value="1"/>
</dbReference>
<dbReference type="InterPro" id="IPR016181">
    <property type="entry name" value="Acyl_CoA_acyltransferase"/>
</dbReference>
<evidence type="ECO:0000256" key="3">
    <source>
        <dbReference type="ARBA" id="ARBA00023315"/>
    </source>
</evidence>
<gene>
    <name evidence="4" type="primary">aat</name>
    <name evidence="5" type="ORF">FHS31_000119</name>
</gene>
<keyword evidence="1 4" id="KW-0963">Cytoplasm</keyword>
<comment type="catalytic activity">
    <reaction evidence="4">
        <text>N-terminal L-lysyl-[protein] + L-leucyl-tRNA(Leu) = N-terminal L-leucyl-L-lysyl-[protein] + tRNA(Leu) + H(+)</text>
        <dbReference type="Rhea" id="RHEA:12340"/>
        <dbReference type="Rhea" id="RHEA-COMP:9613"/>
        <dbReference type="Rhea" id="RHEA-COMP:9622"/>
        <dbReference type="Rhea" id="RHEA-COMP:12670"/>
        <dbReference type="Rhea" id="RHEA-COMP:12671"/>
        <dbReference type="ChEBI" id="CHEBI:15378"/>
        <dbReference type="ChEBI" id="CHEBI:65249"/>
        <dbReference type="ChEBI" id="CHEBI:78442"/>
        <dbReference type="ChEBI" id="CHEBI:78494"/>
        <dbReference type="ChEBI" id="CHEBI:133043"/>
        <dbReference type="EC" id="2.3.2.6"/>
    </reaction>
</comment>
<keyword evidence="2 4" id="KW-0808">Transferase</keyword>
<name>A0ABX0TQ69_9SPHN</name>
<dbReference type="InterPro" id="IPR004616">
    <property type="entry name" value="Leu/Phe-tRNA_Trfase"/>
</dbReference>
<proteinExistence type="inferred from homology"/>
<accession>A0ABX0TQ69</accession>
<dbReference type="InterPro" id="IPR042203">
    <property type="entry name" value="Leu/Phe-tRNA_Trfase_C"/>
</dbReference>
<comment type="caution">
    <text evidence="5">The sequence shown here is derived from an EMBL/GenBank/DDBJ whole genome shotgun (WGS) entry which is preliminary data.</text>
</comment>
<protein>
    <recommendedName>
        <fullName evidence="4">Leucyl/phenylalanyl-tRNA--protein transferase</fullName>
        <ecNumber evidence="4">2.3.2.6</ecNumber>
    </recommendedName>
    <alternativeName>
        <fullName evidence="4">L/F-transferase</fullName>
    </alternativeName>
    <alternativeName>
        <fullName evidence="4">Leucyltransferase</fullName>
    </alternativeName>
    <alternativeName>
        <fullName evidence="4">Phenyalanyltransferase</fullName>
    </alternativeName>
</protein>
<evidence type="ECO:0000313" key="6">
    <source>
        <dbReference type="Proteomes" id="UP000727456"/>
    </source>
</evidence>
<evidence type="ECO:0000256" key="4">
    <source>
        <dbReference type="HAMAP-Rule" id="MF_00688"/>
    </source>
</evidence>
<dbReference type="Proteomes" id="UP000727456">
    <property type="component" value="Unassembled WGS sequence"/>
</dbReference>
<comment type="catalytic activity">
    <reaction evidence="4">
        <text>L-phenylalanyl-tRNA(Phe) + an N-terminal L-alpha-aminoacyl-[protein] = an N-terminal L-phenylalanyl-L-alpha-aminoacyl-[protein] + tRNA(Phe)</text>
        <dbReference type="Rhea" id="RHEA:43632"/>
        <dbReference type="Rhea" id="RHEA-COMP:9668"/>
        <dbReference type="Rhea" id="RHEA-COMP:9699"/>
        <dbReference type="Rhea" id="RHEA-COMP:10636"/>
        <dbReference type="Rhea" id="RHEA-COMP:10637"/>
        <dbReference type="ChEBI" id="CHEBI:78442"/>
        <dbReference type="ChEBI" id="CHEBI:78531"/>
        <dbReference type="ChEBI" id="CHEBI:78597"/>
        <dbReference type="ChEBI" id="CHEBI:83561"/>
        <dbReference type="EC" id="2.3.2.6"/>
    </reaction>
</comment>
<comment type="similarity">
    <text evidence="4">Belongs to the L/F-transferase family.</text>
</comment>
<organism evidence="5 6">
    <name type="scientific">Sphingomonas vulcanisoli</name>
    <dbReference type="NCBI Taxonomy" id="1658060"/>
    <lineage>
        <taxon>Bacteria</taxon>
        <taxon>Pseudomonadati</taxon>
        <taxon>Pseudomonadota</taxon>
        <taxon>Alphaproteobacteria</taxon>
        <taxon>Sphingomonadales</taxon>
        <taxon>Sphingomonadaceae</taxon>
        <taxon>Sphingomonas</taxon>
    </lineage>
</organism>
<evidence type="ECO:0000256" key="2">
    <source>
        <dbReference type="ARBA" id="ARBA00022679"/>
    </source>
</evidence>
<reference evidence="5 6" key="1">
    <citation type="submission" date="2020-03" db="EMBL/GenBank/DDBJ databases">
        <title>Genomic Encyclopedia of Type Strains, Phase III (KMG-III): the genomes of soil and plant-associated and newly described type strains.</title>
        <authorList>
            <person name="Whitman W."/>
        </authorList>
    </citation>
    <scope>NUCLEOTIDE SEQUENCE [LARGE SCALE GENOMIC DNA]</scope>
    <source>
        <strain evidence="5 6">CECT 8804</strain>
    </source>
</reference>
<dbReference type="Gene3D" id="3.40.630.70">
    <property type="entry name" value="Leucyl/phenylalanyl-tRNA-protein transferase, C-terminal domain"/>
    <property type="match status" value="1"/>
</dbReference>
<dbReference type="HAMAP" id="MF_00688">
    <property type="entry name" value="Leu_Phe_trans"/>
    <property type="match status" value="1"/>
</dbReference>
<keyword evidence="3 4" id="KW-0012">Acyltransferase</keyword>
<dbReference type="NCBIfam" id="TIGR00667">
    <property type="entry name" value="aat"/>
    <property type="match status" value="1"/>
</dbReference>
<dbReference type="PANTHER" id="PTHR30098">
    <property type="entry name" value="LEUCYL/PHENYLALANYL-TRNA--PROTEIN TRANSFERASE"/>
    <property type="match status" value="1"/>
</dbReference>